<dbReference type="eggNOG" id="COG0702">
    <property type="taxonomic scope" value="Bacteria"/>
</dbReference>
<evidence type="ECO:0000313" key="5">
    <source>
        <dbReference type="EMBL" id="AHE52947.1"/>
    </source>
</evidence>
<proteinExistence type="inferred from homology"/>
<dbReference type="Proteomes" id="UP000018851">
    <property type="component" value="Chromosome"/>
</dbReference>
<feature type="compositionally biased region" description="Basic and acidic residues" evidence="3">
    <location>
        <begin position="1"/>
        <end position="11"/>
    </location>
</feature>
<dbReference type="PATRIC" id="fig|1123269.5.peg.1173"/>
<dbReference type="HOGENOM" id="CLU_007383_8_1_5"/>
<dbReference type="CDD" id="cd05251">
    <property type="entry name" value="NmrA_like_SDR_a"/>
    <property type="match status" value="1"/>
</dbReference>
<dbReference type="PANTHER" id="PTHR42748:SF7">
    <property type="entry name" value="NMRA LIKE REDOX SENSOR 1-RELATED"/>
    <property type="match status" value="1"/>
</dbReference>
<evidence type="ECO:0000313" key="6">
    <source>
        <dbReference type="Proteomes" id="UP000018851"/>
    </source>
</evidence>
<evidence type="ECO:0000259" key="4">
    <source>
        <dbReference type="Pfam" id="PF05368"/>
    </source>
</evidence>
<reference evidence="5 6" key="1">
    <citation type="submission" date="2013-07" db="EMBL/GenBank/DDBJ databases">
        <title>Completed genome of Sphingomonas sanxanigenens NX02.</title>
        <authorList>
            <person name="Ma T."/>
            <person name="Huang H."/>
            <person name="Wu M."/>
            <person name="Li X."/>
            <person name="Li G."/>
        </authorList>
    </citation>
    <scope>NUCLEOTIDE SEQUENCE [LARGE SCALE GENOMIC DNA]</scope>
    <source>
        <strain evidence="5 6">NX02</strain>
    </source>
</reference>
<dbReference type="InterPro" id="IPR008030">
    <property type="entry name" value="NmrA-like"/>
</dbReference>
<keyword evidence="2" id="KW-0521">NADP</keyword>
<dbReference type="InterPro" id="IPR051164">
    <property type="entry name" value="NmrA-like_oxidored"/>
</dbReference>
<evidence type="ECO:0000256" key="2">
    <source>
        <dbReference type="ARBA" id="ARBA00022857"/>
    </source>
</evidence>
<name>W0A8Y3_9SPHN</name>
<dbReference type="InterPro" id="IPR036291">
    <property type="entry name" value="NAD(P)-bd_dom_sf"/>
</dbReference>
<dbReference type="AlphaFoldDB" id="W0A8Y3"/>
<dbReference type="Gene3D" id="3.40.50.720">
    <property type="entry name" value="NAD(P)-binding Rossmann-like Domain"/>
    <property type="match status" value="1"/>
</dbReference>
<protein>
    <recommendedName>
        <fullName evidence="4">NmrA-like domain-containing protein</fullName>
    </recommendedName>
</protein>
<dbReference type="PANTHER" id="PTHR42748">
    <property type="entry name" value="NITROGEN METABOLITE REPRESSION PROTEIN NMRA FAMILY MEMBER"/>
    <property type="match status" value="1"/>
</dbReference>
<dbReference type="STRING" id="1123269.NX02_06075"/>
<organism evidence="5 6">
    <name type="scientific">Sphingomonas sanxanigenens DSM 19645 = NX02</name>
    <dbReference type="NCBI Taxonomy" id="1123269"/>
    <lineage>
        <taxon>Bacteria</taxon>
        <taxon>Pseudomonadati</taxon>
        <taxon>Pseudomonadota</taxon>
        <taxon>Alphaproteobacteria</taxon>
        <taxon>Sphingomonadales</taxon>
        <taxon>Sphingomonadaceae</taxon>
        <taxon>Sphingomonas</taxon>
    </lineage>
</organism>
<dbReference type="EMBL" id="CP006644">
    <property type="protein sequence ID" value="AHE52947.1"/>
    <property type="molecule type" value="Genomic_DNA"/>
</dbReference>
<comment type="similarity">
    <text evidence="1">Belongs to the NmrA-type oxidoreductase family.</text>
</comment>
<dbReference type="KEGG" id="ssan:NX02_06075"/>
<sequence length="342" mass="37748">MTMGQLDERAARNAGASTAPGLRATTPANGKPLIAVYGATSKQGRSVVVTLLGSGRFRVRALTRNRDSREAQSLEKLGAEIATVPPGLGHHKELVTAFTGADGVYLMTPQSNPQDDVEYALGKQLADAAVDAGASHIVFSTLEDVEKITDGKKPAPHFTSKARVADYIRSLAVSHSFVMLAFFYTNFLEYYVPRMEGGKLLMPIYLPEDFRAPFVDPLTATGPAVLEIFSNPDRYNGATLPVVGDIISPREMVETFQRVTGIEAEYRNAYSREGLLHYFPDFAANELLVDELVGMVEYAVEYGYFAADHDLEWSRRLNQASLSWEQFLRATRWRGEKLPFGI</sequence>
<evidence type="ECO:0000256" key="3">
    <source>
        <dbReference type="SAM" id="MobiDB-lite"/>
    </source>
</evidence>
<accession>W0A8Y3</accession>
<keyword evidence="6" id="KW-1185">Reference proteome</keyword>
<dbReference type="Gene3D" id="3.90.25.10">
    <property type="entry name" value="UDP-galactose 4-epimerase, domain 1"/>
    <property type="match status" value="1"/>
</dbReference>
<feature type="domain" description="NmrA-like" evidence="4">
    <location>
        <begin position="32"/>
        <end position="327"/>
    </location>
</feature>
<dbReference type="SUPFAM" id="SSF51735">
    <property type="entry name" value="NAD(P)-binding Rossmann-fold domains"/>
    <property type="match status" value="1"/>
</dbReference>
<evidence type="ECO:0000256" key="1">
    <source>
        <dbReference type="ARBA" id="ARBA00006328"/>
    </source>
</evidence>
<dbReference type="Pfam" id="PF05368">
    <property type="entry name" value="NmrA"/>
    <property type="match status" value="1"/>
</dbReference>
<gene>
    <name evidence="5" type="ORF">NX02_06075</name>
</gene>
<feature type="region of interest" description="Disordered" evidence="3">
    <location>
        <begin position="1"/>
        <end position="27"/>
    </location>
</feature>